<protein>
    <recommendedName>
        <fullName evidence="4">MEI5 protein</fullName>
    </recommendedName>
</protein>
<dbReference type="Proteomes" id="UP000028045">
    <property type="component" value="Unassembled WGS sequence"/>
</dbReference>
<proteinExistence type="predicted"/>
<gene>
    <name evidence="2" type="ORF">S7711_08273</name>
</gene>
<feature type="compositionally biased region" description="Acidic residues" evidence="1">
    <location>
        <begin position="415"/>
        <end position="424"/>
    </location>
</feature>
<keyword evidence="3" id="KW-1185">Reference proteome</keyword>
<feature type="compositionally biased region" description="Polar residues" evidence="1">
    <location>
        <begin position="397"/>
        <end position="410"/>
    </location>
</feature>
<evidence type="ECO:0008006" key="4">
    <source>
        <dbReference type="Google" id="ProtNLM"/>
    </source>
</evidence>
<evidence type="ECO:0000313" key="2">
    <source>
        <dbReference type="EMBL" id="KEY67600.1"/>
    </source>
</evidence>
<sequence>MANSQVQQSKFNGSKPELHIDEFFEFISQCCSTEGYKGVRSLYQENQNLKTQLKGSEDVYNKTRLSLSDHATALSEKSKQLNQVQEGIAGIESRASEWKKKYEDLEEVRRREGVEFARLKKIADAQPVIKKERDDLVEKLESLKKSLQAKDTALRQATSEKAVLDNSLKALRLFGIEMQSFDAMKIKVTSSLNSIKAAALQFAKDFLFQDLDPSFFHEWEALRQHLDSKGHLIPLPASNSLVAKQMRMAVGLAVLGKALQEHIFQPLYLGHSSVESTSFLQSLRQKDDSHEIYVRSILLKAHPELQKRCGEVRATYAVQEVMRVLEEVVPTDKLQECQAEVRRISADALQTWLPLQRIKEQIVADFNFDIEGPQRGHMLELPGIAQAQKHPKAKVSATASGMKNGKGTQKQGKDEESDSDDSDDLETYEVWPAFLADEVPFLLGLFLVEKQTAPAAEEIKRERRASKNQKKGRQGSEANGTRLISKLRNSDHFLGSGNGTSAGSN</sequence>
<dbReference type="HOGENOM" id="CLU_037649_0_0_1"/>
<feature type="compositionally biased region" description="Basic residues" evidence="1">
    <location>
        <begin position="462"/>
        <end position="473"/>
    </location>
</feature>
<name>A0A084AQM1_STACB</name>
<organism evidence="2 3">
    <name type="scientific">Stachybotrys chartarum (strain CBS 109288 / IBT 7711)</name>
    <name type="common">Toxic black mold</name>
    <name type="synonym">Stilbospora chartarum</name>
    <dbReference type="NCBI Taxonomy" id="1280523"/>
    <lineage>
        <taxon>Eukaryota</taxon>
        <taxon>Fungi</taxon>
        <taxon>Dikarya</taxon>
        <taxon>Ascomycota</taxon>
        <taxon>Pezizomycotina</taxon>
        <taxon>Sordariomycetes</taxon>
        <taxon>Hypocreomycetidae</taxon>
        <taxon>Hypocreales</taxon>
        <taxon>Stachybotryaceae</taxon>
        <taxon>Stachybotrys</taxon>
    </lineage>
</organism>
<dbReference type="OrthoDB" id="5421041at2759"/>
<feature type="compositionally biased region" description="Gly residues" evidence="1">
    <location>
        <begin position="496"/>
        <end position="505"/>
    </location>
</feature>
<evidence type="ECO:0000313" key="3">
    <source>
        <dbReference type="Proteomes" id="UP000028045"/>
    </source>
</evidence>
<feature type="region of interest" description="Disordered" evidence="1">
    <location>
        <begin position="457"/>
        <end position="505"/>
    </location>
</feature>
<evidence type="ECO:0000256" key="1">
    <source>
        <dbReference type="SAM" id="MobiDB-lite"/>
    </source>
</evidence>
<dbReference type="EMBL" id="KL648609">
    <property type="protein sequence ID" value="KEY67600.1"/>
    <property type="molecule type" value="Genomic_DNA"/>
</dbReference>
<accession>A0A084AQM1</accession>
<dbReference type="AlphaFoldDB" id="A0A084AQM1"/>
<reference evidence="2 3" key="1">
    <citation type="journal article" date="2014" name="BMC Genomics">
        <title>Comparative genome sequencing reveals chemotype-specific gene clusters in the toxigenic black mold Stachybotrys.</title>
        <authorList>
            <person name="Semeiks J."/>
            <person name="Borek D."/>
            <person name="Otwinowski Z."/>
            <person name="Grishin N.V."/>
        </authorList>
    </citation>
    <scope>NUCLEOTIDE SEQUENCE [LARGE SCALE GENOMIC DNA]</scope>
    <source>
        <strain evidence="3">CBS 109288 / IBT 7711</strain>
    </source>
</reference>
<feature type="region of interest" description="Disordered" evidence="1">
    <location>
        <begin position="387"/>
        <end position="424"/>
    </location>
</feature>